<feature type="region of interest" description="Disordered" evidence="13">
    <location>
        <begin position="604"/>
        <end position="729"/>
    </location>
</feature>
<dbReference type="EC" id="2.7.1.17" evidence="3"/>
<evidence type="ECO:0000256" key="9">
    <source>
        <dbReference type="ARBA" id="ARBA00036943"/>
    </source>
</evidence>
<dbReference type="InterPro" id="IPR042024">
    <property type="entry name" value="D-XK_euk"/>
</dbReference>
<evidence type="ECO:0000256" key="1">
    <source>
        <dbReference type="ARBA" id="ARBA00009156"/>
    </source>
</evidence>
<sequence length="1189" mass="130673">MSSDLTGPLFLGLDLSTQQLKAIVIAQDATLVHESAVHFDNDLPSYGTTNGAVCGPGDREVTSPVAMWLEAIDLLFDRLKNAGVEVRAISAISGAGQQHGSVYWSQSAEALLSSLDPTKPLVSQLSPGAFSLPTAPIWQDSSTTQECRSLEQFIGGPQALADLTGSRAYERFTGNQIAKIRRLQPDAYASTSRISLVSSFIPSVFLGRIVAVDISDASGMNLMDVITCKWNDALLEACGGPELRSKLGPEPEIGGTVLGTVSKWWVERYGLKPGILPPLPILLYSCLEYSSECIVAPFTGDNPASVIALSAPGDAVLSLGTSTTFLLSIPGADTPPKRFTTSHLLSHPTDIHGKIAMLCYKNGALAREQVRDRYADHNWARFNELVEASPPGNNGNFGLYFPLPEIIPPDVVGQHTFHIENLEKGVAPLAVDDIPASTHPRAILESQFLSIRSRIADILPQNSPPLQRLVATGGSSANQTIRQIAADIFGMKVFVSSTKEAAGMGGALLAKYAWWKAARGGNGTLEDMTRGEITGLQCVAEPREEVSDVFEKLVDVYRACEEQVVSKAILCFSTVNCTQSLFIGSSIRLASKQLILVKSFSSSCNRRDMEGPTALKRTLHEADISDSATKRLKATDPMSVDSPPLAPPTNAGVHPNESFSSLTGADAPGNTLSVKERAEDAKAQITGKNAQGKSRKEPKEKRVGRRNRRGTRNDEAAEGNETLDHPKAPRLPKRQCALLIGFCGSGYSGMQIQPDHKTTIEGVLFQAMVRAGAVSQDNADDPISLARAARTDAGVHAAGNLVSLKMITMVPDVPDMVARINEELPPEIRLWGYVRRLALRPPVRSLRPLFQVRVQNSFNARLVCDSRKYTYFFPTYLLIPPTPGSGLDRSLQQYAATLPPDSQSPAVDQPKNSHPFWEGDLGSYERELVRKRSWRVGSEQVERLRQTARKFEGTHNFHNFTVGRDFSDRSNQRHMKKIEIFDPVVYGDTEWISVLFHGQSFMLHQRKMMSALVLSCRTDAPEQVIEELYGPSVVFIPKMPSLGLLLEEPIFDSYNTRMAAINEKLDPSDPDYRPSISFEAHRDAIHAFKQKYIYDNMRQVEDRDGLFDAWMRHVDAYSGNDLLYLNPKGTIPPAAIIKKNERRDNPFREKKRFDATSFSVDEDEKAKSMADEDDEEPPISKKDLADTEG</sequence>
<keyword evidence="5" id="KW-0808">Transferase</keyword>
<keyword evidence="7" id="KW-0418">Kinase</keyword>
<evidence type="ECO:0000256" key="8">
    <source>
        <dbReference type="ARBA" id="ARBA00023235"/>
    </source>
</evidence>
<dbReference type="EMBL" id="JAACJP010000006">
    <property type="protein sequence ID" value="KAF5383796.1"/>
    <property type="molecule type" value="Genomic_DNA"/>
</dbReference>
<dbReference type="GO" id="GO:0004856">
    <property type="term" value="F:D-xylulokinase activity"/>
    <property type="evidence" value="ECO:0007669"/>
    <property type="project" value="UniProtKB-EC"/>
</dbReference>
<dbReference type="InterPro" id="IPR043129">
    <property type="entry name" value="ATPase_NBD"/>
</dbReference>
<organism evidence="17 18">
    <name type="scientific">Tricholomella constricta</name>
    <dbReference type="NCBI Taxonomy" id="117010"/>
    <lineage>
        <taxon>Eukaryota</taxon>
        <taxon>Fungi</taxon>
        <taxon>Dikarya</taxon>
        <taxon>Basidiomycota</taxon>
        <taxon>Agaricomycotina</taxon>
        <taxon>Agaricomycetes</taxon>
        <taxon>Agaricomycetidae</taxon>
        <taxon>Agaricales</taxon>
        <taxon>Tricholomatineae</taxon>
        <taxon>Lyophyllaceae</taxon>
        <taxon>Tricholomella</taxon>
    </lineage>
</organism>
<evidence type="ECO:0000256" key="5">
    <source>
        <dbReference type="ARBA" id="ARBA00022679"/>
    </source>
</evidence>
<dbReference type="Gene3D" id="3.30.70.660">
    <property type="entry name" value="Pseudouridine synthase I, catalytic domain, C-terminal subdomain"/>
    <property type="match status" value="1"/>
</dbReference>
<feature type="active site" description="Nucleophile" evidence="11">
    <location>
        <position position="792"/>
    </location>
</feature>
<keyword evidence="18" id="KW-1185">Reference proteome</keyword>
<dbReference type="FunFam" id="3.30.70.580:FF:000002">
    <property type="entry name" value="tRNA pseudouridine synthase"/>
    <property type="match status" value="1"/>
</dbReference>
<keyword evidence="6" id="KW-0819">tRNA processing</keyword>
<feature type="domain" description="Carbohydrate kinase FGGY C-terminal" evidence="16">
    <location>
        <begin position="316"/>
        <end position="514"/>
    </location>
</feature>
<dbReference type="InterPro" id="IPR001406">
    <property type="entry name" value="PsdUridine_synth_TruA"/>
</dbReference>
<dbReference type="PANTHER" id="PTHR10196">
    <property type="entry name" value="SUGAR KINASE"/>
    <property type="match status" value="1"/>
</dbReference>
<keyword evidence="4" id="KW-0859">Xylose metabolism</keyword>
<dbReference type="Proteomes" id="UP000565441">
    <property type="component" value="Unassembled WGS sequence"/>
</dbReference>
<dbReference type="InterPro" id="IPR020103">
    <property type="entry name" value="PsdUridine_synth_cat_dom_sf"/>
</dbReference>
<dbReference type="SUPFAM" id="SSF53067">
    <property type="entry name" value="Actin-like ATPase domain"/>
    <property type="match status" value="2"/>
</dbReference>
<dbReference type="NCBIfam" id="TIGR00071">
    <property type="entry name" value="hisT_truA"/>
    <property type="match status" value="1"/>
</dbReference>
<dbReference type="GO" id="GO:0031119">
    <property type="term" value="P:tRNA pseudouridine synthesis"/>
    <property type="evidence" value="ECO:0007669"/>
    <property type="project" value="InterPro"/>
</dbReference>
<dbReference type="Gene3D" id="3.30.70.580">
    <property type="entry name" value="Pseudouridine synthase I, catalytic domain, N-terminal subdomain"/>
    <property type="match status" value="1"/>
</dbReference>
<evidence type="ECO:0000259" key="16">
    <source>
        <dbReference type="Pfam" id="PF02782"/>
    </source>
</evidence>
<evidence type="ECO:0000256" key="6">
    <source>
        <dbReference type="ARBA" id="ARBA00022694"/>
    </source>
</evidence>
<dbReference type="PANTHER" id="PTHR10196:SF57">
    <property type="entry name" value="XYLULOSE KINASE"/>
    <property type="match status" value="1"/>
</dbReference>
<keyword evidence="8" id="KW-0413">Isomerase</keyword>
<comment type="catalytic activity">
    <reaction evidence="10">
        <text>D-xylulose + ATP = D-xylulose 5-phosphate + ADP + H(+)</text>
        <dbReference type="Rhea" id="RHEA:10964"/>
        <dbReference type="ChEBI" id="CHEBI:15378"/>
        <dbReference type="ChEBI" id="CHEBI:17140"/>
        <dbReference type="ChEBI" id="CHEBI:30616"/>
        <dbReference type="ChEBI" id="CHEBI:57737"/>
        <dbReference type="ChEBI" id="CHEBI:456216"/>
        <dbReference type="EC" id="2.7.1.17"/>
    </reaction>
</comment>
<evidence type="ECO:0000256" key="11">
    <source>
        <dbReference type="PIRSR" id="PIRSR641708-1"/>
    </source>
</evidence>
<evidence type="ECO:0000256" key="12">
    <source>
        <dbReference type="PIRSR" id="PIRSR641708-2"/>
    </source>
</evidence>
<dbReference type="GO" id="GO:0042732">
    <property type="term" value="P:D-xylose metabolic process"/>
    <property type="evidence" value="ECO:0007669"/>
    <property type="project" value="UniProtKB-KW"/>
</dbReference>
<evidence type="ECO:0000259" key="14">
    <source>
        <dbReference type="Pfam" id="PF00370"/>
    </source>
</evidence>
<dbReference type="CDD" id="cd02568">
    <property type="entry name" value="PseudoU_synth_PUS1_PUS2"/>
    <property type="match status" value="1"/>
</dbReference>
<dbReference type="GO" id="GO:0009982">
    <property type="term" value="F:pseudouridine synthase activity"/>
    <property type="evidence" value="ECO:0007669"/>
    <property type="project" value="InterPro"/>
</dbReference>
<feature type="region of interest" description="Disordered" evidence="13">
    <location>
        <begin position="1142"/>
        <end position="1189"/>
    </location>
</feature>
<dbReference type="InterPro" id="IPR020094">
    <property type="entry name" value="TruA/RsuA/RluB/E/F_N"/>
</dbReference>
<evidence type="ECO:0000313" key="18">
    <source>
        <dbReference type="Proteomes" id="UP000565441"/>
    </source>
</evidence>
<evidence type="ECO:0000256" key="2">
    <source>
        <dbReference type="ARBA" id="ARBA00009375"/>
    </source>
</evidence>
<protein>
    <recommendedName>
        <fullName evidence="3">xylulokinase</fullName>
        <ecNumber evidence="3">2.7.1.17</ecNumber>
    </recommendedName>
</protein>
<dbReference type="GO" id="GO:0005997">
    <property type="term" value="P:xylulose metabolic process"/>
    <property type="evidence" value="ECO:0007669"/>
    <property type="project" value="TreeGrafter"/>
</dbReference>
<gene>
    <name evidence="17" type="ORF">D9615_003543</name>
</gene>
<evidence type="ECO:0000256" key="4">
    <source>
        <dbReference type="ARBA" id="ARBA00022629"/>
    </source>
</evidence>
<feature type="compositionally biased region" description="Basic and acidic residues" evidence="13">
    <location>
        <begin position="1178"/>
        <end position="1189"/>
    </location>
</feature>
<reference evidence="17 18" key="1">
    <citation type="journal article" date="2020" name="ISME J.">
        <title>Uncovering the hidden diversity of litter-decomposition mechanisms in mushroom-forming fungi.</title>
        <authorList>
            <person name="Floudas D."/>
            <person name="Bentzer J."/>
            <person name="Ahren D."/>
            <person name="Johansson T."/>
            <person name="Persson P."/>
            <person name="Tunlid A."/>
        </authorList>
    </citation>
    <scope>NUCLEOTIDE SEQUENCE [LARGE SCALE GENOMIC DNA]</scope>
    <source>
        <strain evidence="17 18">CBS 661.87</strain>
    </source>
</reference>
<proteinExistence type="inferred from homology"/>
<feature type="domain" description="Carbohydrate kinase FGGY N-terminal" evidence="14">
    <location>
        <begin position="134"/>
        <end position="273"/>
    </location>
</feature>
<feature type="compositionally biased region" description="Basic and acidic residues" evidence="13">
    <location>
        <begin position="1142"/>
        <end position="1154"/>
    </location>
</feature>
<dbReference type="InterPro" id="IPR018484">
    <property type="entry name" value="FGGY_N"/>
</dbReference>
<dbReference type="GO" id="GO:0005829">
    <property type="term" value="C:cytosol"/>
    <property type="evidence" value="ECO:0007669"/>
    <property type="project" value="TreeGrafter"/>
</dbReference>
<comment type="similarity">
    <text evidence="2">Belongs to the tRNA pseudouridine synthase TruA family.</text>
</comment>
<evidence type="ECO:0000256" key="3">
    <source>
        <dbReference type="ARBA" id="ARBA00012038"/>
    </source>
</evidence>
<evidence type="ECO:0000256" key="13">
    <source>
        <dbReference type="SAM" id="MobiDB-lite"/>
    </source>
</evidence>
<keyword evidence="4" id="KW-0119">Carbohydrate metabolism</keyword>
<dbReference type="AlphaFoldDB" id="A0A8H5M7R5"/>
<accession>A0A8H5M7R5</accession>
<evidence type="ECO:0000256" key="7">
    <source>
        <dbReference type="ARBA" id="ARBA00022777"/>
    </source>
</evidence>
<feature type="binding site" evidence="12">
    <location>
        <position position="869"/>
    </location>
    <ligand>
        <name>substrate</name>
    </ligand>
</feature>
<evidence type="ECO:0000259" key="15">
    <source>
        <dbReference type="Pfam" id="PF01416"/>
    </source>
</evidence>
<evidence type="ECO:0000256" key="10">
    <source>
        <dbReference type="ARBA" id="ARBA00048885"/>
    </source>
</evidence>
<comment type="caution">
    <text evidence="17">The sequence shown here is derived from an EMBL/GenBank/DDBJ whole genome shotgun (WGS) entry which is preliminary data.</text>
</comment>
<dbReference type="Pfam" id="PF02782">
    <property type="entry name" value="FGGY_C"/>
    <property type="match status" value="1"/>
</dbReference>
<evidence type="ECO:0000313" key="17">
    <source>
        <dbReference type="EMBL" id="KAF5383796.1"/>
    </source>
</evidence>
<dbReference type="Pfam" id="PF01416">
    <property type="entry name" value="PseudoU_synth_1"/>
    <property type="match status" value="1"/>
</dbReference>
<dbReference type="Pfam" id="PF00370">
    <property type="entry name" value="FGGY_N"/>
    <property type="match status" value="1"/>
</dbReference>
<dbReference type="Gene3D" id="3.30.420.40">
    <property type="match status" value="2"/>
</dbReference>
<dbReference type="CDD" id="cd07776">
    <property type="entry name" value="ASKHA_NBD_FGGY_SpXK-like"/>
    <property type="match status" value="1"/>
</dbReference>
<dbReference type="GO" id="GO:0003723">
    <property type="term" value="F:RNA binding"/>
    <property type="evidence" value="ECO:0007669"/>
    <property type="project" value="InterPro"/>
</dbReference>
<dbReference type="InterPro" id="IPR041708">
    <property type="entry name" value="PUS1/PUS2-like"/>
</dbReference>
<dbReference type="InterPro" id="IPR018485">
    <property type="entry name" value="FGGY_C"/>
</dbReference>
<name>A0A8H5M7R5_9AGAR</name>
<dbReference type="InterPro" id="IPR020095">
    <property type="entry name" value="PsdUridine_synth_TruA_C"/>
</dbReference>
<dbReference type="InterPro" id="IPR020097">
    <property type="entry name" value="PsdUridine_synth_TruA_a/b_dom"/>
</dbReference>
<dbReference type="OrthoDB" id="1728974at2759"/>
<feature type="domain" description="Pseudouridine synthase I TruA alpha/beta" evidence="15">
    <location>
        <begin position="948"/>
        <end position="1052"/>
    </location>
</feature>
<comment type="catalytic activity">
    <reaction evidence="9">
        <text>a uridine in tRNA = a pseudouridine in tRNA</text>
        <dbReference type="Rhea" id="RHEA:54572"/>
        <dbReference type="Rhea" id="RHEA-COMP:13339"/>
        <dbReference type="Rhea" id="RHEA-COMP:13934"/>
        <dbReference type="ChEBI" id="CHEBI:65314"/>
        <dbReference type="ChEBI" id="CHEBI:65315"/>
    </reaction>
</comment>
<comment type="similarity">
    <text evidence="1">Belongs to the FGGY kinase family.</text>
</comment>
<dbReference type="SUPFAM" id="SSF55120">
    <property type="entry name" value="Pseudouridine synthase"/>
    <property type="match status" value="1"/>
</dbReference>